<dbReference type="Proteomes" id="UP000037023">
    <property type="component" value="Unassembled WGS sequence"/>
</dbReference>
<comment type="caution">
    <text evidence="3">The sequence shown here is derived from an EMBL/GenBank/DDBJ whole genome shotgun (WGS) entry which is preliminary data.</text>
</comment>
<dbReference type="PROSITE" id="PS51257">
    <property type="entry name" value="PROKAR_LIPOPROTEIN"/>
    <property type="match status" value="1"/>
</dbReference>
<protein>
    <submittedName>
        <fullName evidence="3">Lipoprotein</fullName>
    </submittedName>
</protein>
<dbReference type="EMBL" id="LGUP01000370">
    <property type="protein sequence ID" value="KOG14462.1"/>
    <property type="molecule type" value="Genomic_DNA"/>
</dbReference>
<proteinExistence type="predicted"/>
<dbReference type="OrthoDB" id="4180700at2"/>
<dbReference type="RefSeq" id="WP_033201970.1">
    <property type="nucleotide sequence ID" value="NZ_LGUP01000370.1"/>
</dbReference>
<dbReference type="AlphaFoldDB" id="A0A0L8JLF2"/>
<feature type="signal peptide" evidence="2">
    <location>
        <begin position="1"/>
        <end position="23"/>
    </location>
</feature>
<name>A0A0L8JLF2_STRVR</name>
<sequence>MRTSIRSAAVAATAVSLALLVTACGGGEKDDAKDTGKTAAPSATASASTTGAPPAKALSAAELDKLVVEQADLPGHQVQKAKPADLVTSDAVSTDKPSCKPIADGMSFLSAGTPAASAHRKAIEVPKTDGASASPEDALGALAAPVTSVTLGSYEGQGAQEAFASLKTAGSDCAGGFTLIGGGEKTKITKVAPETLAAGDEALAWTITTDMDGEPFVTKLVVFRAGNTLASFSTLSFGGEVKTLPKAVIDAQAAKLG</sequence>
<keyword evidence="3" id="KW-0449">Lipoprotein</keyword>
<gene>
    <name evidence="3" type="ORF">ADK34_28730</name>
</gene>
<dbReference type="PATRIC" id="fig|1938.6.peg.6154"/>
<evidence type="ECO:0000256" key="2">
    <source>
        <dbReference type="SAM" id="SignalP"/>
    </source>
</evidence>
<keyword evidence="2" id="KW-0732">Signal</keyword>
<evidence type="ECO:0000313" key="4">
    <source>
        <dbReference type="Proteomes" id="UP000037023"/>
    </source>
</evidence>
<feature type="region of interest" description="Disordered" evidence="1">
    <location>
        <begin position="27"/>
        <end position="56"/>
    </location>
</feature>
<evidence type="ECO:0000256" key="1">
    <source>
        <dbReference type="SAM" id="MobiDB-lite"/>
    </source>
</evidence>
<feature type="compositionally biased region" description="Basic and acidic residues" evidence="1">
    <location>
        <begin position="27"/>
        <end position="36"/>
    </location>
</feature>
<accession>A0A0L8JLF2</accession>
<organism evidence="3 4">
    <name type="scientific">Streptomyces viridochromogenes</name>
    <dbReference type="NCBI Taxonomy" id="1938"/>
    <lineage>
        <taxon>Bacteria</taxon>
        <taxon>Bacillati</taxon>
        <taxon>Actinomycetota</taxon>
        <taxon>Actinomycetes</taxon>
        <taxon>Kitasatosporales</taxon>
        <taxon>Streptomycetaceae</taxon>
        <taxon>Streptomyces</taxon>
    </lineage>
</organism>
<feature type="chain" id="PRO_5038433376" evidence="2">
    <location>
        <begin position="24"/>
        <end position="257"/>
    </location>
</feature>
<reference evidence="3 4" key="1">
    <citation type="submission" date="2015-06" db="EMBL/GenBank/DDBJ databases">
        <authorList>
            <person name="Hoefler B.C."/>
            <person name="Straight P.D."/>
        </authorList>
    </citation>
    <scope>NUCLEOTIDE SEQUENCE [LARGE SCALE GENOMIC DNA]</scope>
    <source>
        <strain evidence="3 4">NRRL 3427</strain>
    </source>
</reference>
<evidence type="ECO:0000313" key="3">
    <source>
        <dbReference type="EMBL" id="KOG14462.1"/>
    </source>
</evidence>
<feature type="compositionally biased region" description="Low complexity" evidence="1">
    <location>
        <begin position="37"/>
        <end position="56"/>
    </location>
</feature>